<evidence type="ECO:0000313" key="4">
    <source>
        <dbReference type="EMBL" id="RIV36936.1"/>
    </source>
</evidence>
<dbReference type="FunFam" id="3.40.50.2300:FF:000050">
    <property type="entry name" value="Response regulator receiver"/>
    <property type="match status" value="1"/>
</dbReference>
<dbReference type="Gene3D" id="1.10.10.10">
    <property type="entry name" value="Winged helix-like DNA-binding domain superfamily/Winged helix DNA-binding domain"/>
    <property type="match status" value="1"/>
</dbReference>
<name>A0A418MSD1_9ACTN</name>
<dbReference type="RefSeq" id="WP_119578150.1">
    <property type="nucleotide sequence ID" value="NZ_QXEC01000017.1"/>
</dbReference>
<dbReference type="SMART" id="SM01012">
    <property type="entry name" value="ANTAR"/>
    <property type="match status" value="1"/>
</dbReference>
<dbReference type="EMBL" id="QXEC01000017">
    <property type="protein sequence ID" value="RIV36936.1"/>
    <property type="molecule type" value="Genomic_DNA"/>
</dbReference>
<dbReference type="SMART" id="SM00448">
    <property type="entry name" value="REC"/>
    <property type="match status" value="1"/>
</dbReference>
<sequence>MAETQTDAARRRVLIAEDEALIRLDLAEMLAEEGYEVVGEAGDGETAVRLAEELKPDLVILDIKMPIMDGLAAAERIAGARIAPVIILTAFSQRDLVERARAAGAMAYLVKPFQKSDLVPAVEIALSRYAEVAALEAEVAGLTDRLEVRKTVERAKGALMTTYNMTEPQAFKWIQRTAMDHRMTMKEVSERILAETAGGEVTQPAS</sequence>
<dbReference type="InterPro" id="IPR011006">
    <property type="entry name" value="CheY-like_superfamily"/>
</dbReference>
<dbReference type="Gene3D" id="3.40.50.2300">
    <property type="match status" value="1"/>
</dbReference>
<gene>
    <name evidence="4" type="ORF">D2L64_18285</name>
</gene>
<dbReference type="GO" id="GO:0000160">
    <property type="term" value="P:phosphorelay signal transduction system"/>
    <property type="evidence" value="ECO:0007669"/>
    <property type="project" value="InterPro"/>
</dbReference>
<dbReference type="InterPro" id="IPR001789">
    <property type="entry name" value="Sig_transdc_resp-reg_receiver"/>
</dbReference>
<keyword evidence="5" id="KW-1185">Reference proteome</keyword>
<feature type="domain" description="Response regulatory" evidence="2">
    <location>
        <begin position="12"/>
        <end position="126"/>
    </location>
</feature>
<organism evidence="4 5">
    <name type="scientific">Micromonospora radicis</name>
    <dbReference type="NCBI Taxonomy" id="1894971"/>
    <lineage>
        <taxon>Bacteria</taxon>
        <taxon>Bacillati</taxon>
        <taxon>Actinomycetota</taxon>
        <taxon>Actinomycetes</taxon>
        <taxon>Micromonosporales</taxon>
        <taxon>Micromonosporaceae</taxon>
        <taxon>Micromonospora</taxon>
    </lineage>
</organism>
<dbReference type="PROSITE" id="PS50110">
    <property type="entry name" value="RESPONSE_REGULATORY"/>
    <property type="match status" value="1"/>
</dbReference>
<dbReference type="PIRSF" id="PIRSF036382">
    <property type="entry name" value="RR_antiterm"/>
    <property type="match status" value="1"/>
</dbReference>
<dbReference type="OrthoDB" id="9808843at2"/>
<dbReference type="PROSITE" id="PS50921">
    <property type="entry name" value="ANTAR"/>
    <property type="match status" value="1"/>
</dbReference>
<feature type="domain" description="ANTAR" evidence="3">
    <location>
        <begin position="132"/>
        <end position="193"/>
    </location>
</feature>
<keyword evidence="1" id="KW-0597">Phosphoprotein</keyword>
<evidence type="ECO:0000256" key="1">
    <source>
        <dbReference type="PROSITE-ProRule" id="PRU00169"/>
    </source>
</evidence>
<dbReference type="GO" id="GO:0003723">
    <property type="term" value="F:RNA binding"/>
    <property type="evidence" value="ECO:0007669"/>
    <property type="project" value="InterPro"/>
</dbReference>
<reference evidence="4 5" key="1">
    <citation type="submission" date="2018-08" db="EMBL/GenBank/DDBJ databases">
        <title>Jishengella sp. nov., isolated from a root of Azadirachta indica A. Juss. var. siamensis Valenton.</title>
        <authorList>
            <person name="Kuncharoen N."/>
            <person name="Tanasupawat S."/>
            <person name="Kudo T."/>
            <person name="Ohkuma M."/>
        </authorList>
    </citation>
    <scope>NUCLEOTIDE SEQUENCE [LARGE SCALE GENOMIC DNA]</scope>
    <source>
        <strain evidence="4 5">AZ1-13</strain>
    </source>
</reference>
<dbReference type="SUPFAM" id="SSF52172">
    <property type="entry name" value="CheY-like"/>
    <property type="match status" value="1"/>
</dbReference>
<evidence type="ECO:0000259" key="3">
    <source>
        <dbReference type="PROSITE" id="PS50921"/>
    </source>
</evidence>
<protein>
    <submittedName>
        <fullName evidence="4">Response regulator</fullName>
    </submittedName>
</protein>
<evidence type="ECO:0000259" key="2">
    <source>
        <dbReference type="PROSITE" id="PS50110"/>
    </source>
</evidence>
<dbReference type="InterPro" id="IPR005561">
    <property type="entry name" value="ANTAR"/>
</dbReference>
<feature type="modified residue" description="4-aspartylphosphate" evidence="1">
    <location>
        <position position="62"/>
    </location>
</feature>
<accession>A0A418MSD1</accession>
<dbReference type="PANTHER" id="PTHR43367:SF1">
    <property type="entry name" value="TWO-COMPONENT RESPONSE REGULATOR-LIKE APRR6-RELATED"/>
    <property type="match status" value="1"/>
</dbReference>
<dbReference type="InterPro" id="IPR008327">
    <property type="entry name" value="Sig_transdc_resp-reg_antiterm"/>
</dbReference>
<comment type="caution">
    <text evidence="4">The sequence shown here is derived from an EMBL/GenBank/DDBJ whole genome shotgun (WGS) entry which is preliminary data.</text>
</comment>
<dbReference type="AlphaFoldDB" id="A0A418MSD1"/>
<dbReference type="PANTHER" id="PTHR43367">
    <property type="match status" value="1"/>
</dbReference>
<dbReference type="Pfam" id="PF03861">
    <property type="entry name" value="ANTAR"/>
    <property type="match status" value="1"/>
</dbReference>
<dbReference type="Pfam" id="PF00072">
    <property type="entry name" value="Response_reg"/>
    <property type="match status" value="1"/>
</dbReference>
<dbReference type="InterPro" id="IPR036388">
    <property type="entry name" value="WH-like_DNA-bd_sf"/>
</dbReference>
<proteinExistence type="predicted"/>
<evidence type="ECO:0000313" key="5">
    <source>
        <dbReference type="Proteomes" id="UP000283832"/>
    </source>
</evidence>
<dbReference type="Proteomes" id="UP000283832">
    <property type="component" value="Unassembled WGS sequence"/>
</dbReference>